<dbReference type="PROSITE" id="PS51257">
    <property type="entry name" value="PROKAR_LIPOPROTEIN"/>
    <property type="match status" value="1"/>
</dbReference>
<organism evidence="1 2">
    <name type="scientific">Litorilituus sediminis</name>
    <dbReference type="NCBI Taxonomy" id="718192"/>
    <lineage>
        <taxon>Bacteria</taxon>
        <taxon>Pseudomonadati</taxon>
        <taxon>Pseudomonadota</taxon>
        <taxon>Gammaproteobacteria</taxon>
        <taxon>Alteromonadales</taxon>
        <taxon>Colwelliaceae</taxon>
        <taxon>Litorilituus</taxon>
    </lineage>
</organism>
<protein>
    <submittedName>
        <fullName evidence="1">DUF4410 domain-containing protein</fullName>
    </submittedName>
</protein>
<accession>A0A4P6P999</accession>
<dbReference type="EMBL" id="CP034759">
    <property type="protein sequence ID" value="QBG36869.1"/>
    <property type="molecule type" value="Genomic_DNA"/>
</dbReference>
<dbReference type="InterPro" id="IPR025522">
    <property type="entry name" value="DUF4410"/>
</dbReference>
<proteinExistence type="predicted"/>
<dbReference type="RefSeq" id="WP_130603432.1">
    <property type="nucleotide sequence ID" value="NZ_CP034759.1"/>
</dbReference>
<dbReference type="Pfam" id="PF14366">
    <property type="entry name" value="DUF4410"/>
    <property type="match status" value="1"/>
</dbReference>
<reference evidence="1 2" key="1">
    <citation type="submission" date="2018-12" db="EMBL/GenBank/DDBJ databases">
        <title>Complete genome of Litorilituus sediminis.</title>
        <authorList>
            <person name="Liu A."/>
            <person name="Rong J."/>
        </authorList>
    </citation>
    <scope>NUCLEOTIDE SEQUENCE [LARGE SCALE GENOMIC DNA]</scope>
    <source>
        <strain evidence="1 2">JCM 17549</strain>
    </source>
</reference>
<keyword evidence="2" id="KW-1185">Reference proteome</keyword>
<name>A0A4P6P999_9GAMM</name>
<sequence>MKYGNAVFLLLISLVISGCAAPRMFITQPYMPTSADSFEYKISQKVKVKENALAIFSEQIGKSLAESKLNENVANKLLDITFTSYNVRHGAKRAMLGVFAGSDYVVTQVVIYDKSSGEAVSKFRVISENNKAVGSTKGLLQDHAKKTIAYIKTGRA</sequence>
<dbReference type="OrthoDB" id="5986670at2"/>
<dbReference type="Proteomes" id="UP000290244">
    <property type="component" value="Chromosome"/>
</dbReference>
<gene>
    <name evidence="1" type="ORF">EMK97_14635</name>
</gene>
<dbReference type="AlphaFoldDB" id="A0A4P6P999"/>
<dbReference type="KEGG" id="lsd:EMK97_14635"/>
<evidence type="ECO:0000313" key="1">
    <source>
        <dbReference type="EMBL" id="QBG36869.1"/>
    </source>
</evidence>
<evidence type="ECO:0000313" key="2">
    <source>
        <dbReference type="Proteomes" id="UP000290244"/>
    </source>
</evidence>